<organism evidence="2 3">
    <name type="scientific">Antrihabitans cavernicola</name>
    <dbReference type="NCBI Taxonomy" id="2495913"/>
    <lineage>
        <taxon>Bacteria</taxon>
        <taxon>Bacillati</taxon>
        <taxon>Actinomycetota</taxon>
        <taxon>Actinomycetes</taxon>
        <taxon>Mycobacteriales</taxon>
        <taxon>Nocardiaceae</taxon>
        <taxon>Antrihabitans</taxon>
    </lineage>
</organism>
<dbReference type="EMBL" id="VLNY01000002">
    <property type="protein sequence ID" value="KAA0023885.1"/>
    <property type="molecule type" value="Genomic_DNA"/>
</dbReference>
<dbReference type="InterPro" id="IPR036388">
    <property type="entry name" value="WH-like_DNA-bd_sf"/>
</dbReference>
<dbReference type="InterPro" id="IPR036390">
    <property type="entry name" value="WH_DNA-bd_sf"/>
</dbReference>
<comment type="caution">
    <text evidence="2">The sequence shown here is derived from an EMBL/GenBank/DDBJ whole genome shotgun (WGS) entry which is preliminary data.</text>
</comment>
<evidence type="ECO:0000256" key="1">
    <source>
        <dbReference type="SAM" id="MobiDB-lite"/>
    </source>
</evidence>
<evidence type="ECO:0000313" key="3">
    <source>
        <dbReference type="Proteomes" id="UP000322244"/>
    </source>
</evidence>
<dbReference type="AlphaFoldDB" id="A0A5A7SHB7"/>
<accession>A0A5A7SHB7</accession>
<dbReference type="Proteomes" id="UP000322244">
    <property type="component" value="Unassembled WGS sequence"/>
</dbReference>
<dbReference type="InterPro" id="IPR021660">
    <property type="entry name" value="DUF3253"/>
</dbReference>
<dbReference type="Gene3D" id="1.10.10.10">
    <property type="entry name" value="Winged helix-like DNA-binding domain superfamily/Winged helix DNA-binding domain"/>
    <property type="match status" value="1"/>
</dbReference>
<proteinExistence type="predicted"/>
<protein>
    <submittedName>
        <fullName evidence="2">DUF3253 domain-containing protein</fullName>
    </submittedName>
</protein>
<name>A0A5A7SHB7_9NOCA</name>
<keyword evidence="3" id="KW-1185">Reference proteome</keyword>
<gene>
    <name evidence="2" type="ORF">FOY51_04685</name>
</gene>
<dbReference type="OrthoDB" id="34459at2"/>
<evidence type="ECO:0000313" key="2">
    <source>
        <dbReference type="EMBL" id="KAA0023885.1"/>
    </source>
</evidence>
<reference evidence="2 3" key="1">
    <citation type="submission" date="2019-07" db="EMBL/GenBank/DDBJ databases">
        <title>Rhodococcus cavernicolus sp. nov., isolated from a cave.</title>
        <authorList>
            <person name="Lee S.D."/>
        </authorList>
    </citation>
    <scope>NUCLEOTIDE SEQUENCE [LARGE SCALE GENOMIC DNA]</scope>
    <source>
        <strain evidence="2 3">C1-24</strain>
    </source>
</reference>
<dbReference type="SUPFAM" id="SSF46785">
    <property type="entry name" value="Winged helix' DNA-binding domain"/>
    <property type="match status" value="1"/>
</dbReference>
<feature type="region of interest" description="Disordered" evidence="1">
    <location>
        <begin position="63"/>
        <end position="84"/>
    </location>
</feature>
<dbReference type="RefSeq" id="WP_149429045.1">
    <property type="nucleotide sequence ID" value="NZ_VLNY01000002.1"/>
</dbReference>
<sequence length="84" mass="9003">MSSSDRELESAIRNLLASRAADSSICPSDVARAIAPKDWRPLMEPVRAAARRLMSAGEVRITQGGKTVGDPSTVKGPIRIVRSD</sequence>
<dbReference type="Pfam" id="PF11625">
    <property type="entry name" value="DUF3253"/>
    <property type="match status" value="1"/>
</dbReference>